<dbReference type="SUPFAM" id="SSF160443">
    <property type="entry name" value="SMR domain-like"/>
    <property type="match status" value="1"/>
</dbReference>
<dbReference type="Proteomes" id="UP000178490">
    <property type="component" value="Unassembled WGS sequence"/>
</dbReference>
<dbReference type="Gene3D" id="3.30.1370.110">
    <property type="match status" value="1"/>
</dbReference>
<reference evidence="2 3" key="1">
    <citation type="journal article" date="2016" name="Nat. Commun.">
        <title>Thousands of microbial genomes shed light on interconnected biogeochemical processes in an aquifer system.</title>
        <authorList>
            <person name="Anantharaman K."/>
            <person name="Brown C.T."/>
            <person name="Hug L.A."/>
            <person name="Sharon I."/>
            <person name="Castelle C.J."/>
            <person name="Probst A.J."/>
            <person name="Thomas B.C."/>
            <person name="Singh A."/>
            <person name="Wilkins M.J."/>
            <person name="Karaoz U."/>
            <person name="Brodie E.L."/>
            <person name="Williams K.H."/>
            <person name="Hubbard S.S."/>
            <person name="Banfield J.F."/>
        </authorList>
    </citation>
    <scope>NUCLEOTIDE SEQUENCE [LARGE SCALE GENOMIC DNA]</scope>
</reference>
<feature type="domain" description="Smr" evidence="1">
    <location>
        <begin position="20"/>
        <end position="80"/>
    </location>
</feature>
<dbReference type="InterPro" id="IPR002625">
    <property type="entry name" value="Smr_dom"/>
</dbReference>
<accession>A0A1F6NZ76</accession>
<gene>
    <name evidence="2" type="ORF">A2537_02845</name>
</gene>
<name>A0A1F6NZ76_9BACT</name>
<comment type="caution">
    <text evidence="2">The sequence shown here is derived from an EMBL/GenBank/DDBJ whole genome shotgun (WGS) entry which is preliminary data.</text>
</comment>
<dbReference type="AlphaFoldDB" id="A0A1F6NZ76"/>
<proteinExistence type="predicted"/>
<evidence type="ECO:0000259" key="1">
    <source>
        <dbReference type="Pfam" id="PF01713"/>
    </source>
</evidence>
<dbReference type="EMBL" id="MFRC01000048">
    <property type="protein sequence ID" value="OGH89033.1"/>
    <property type="molecule type" value="Genomic_DNA"/>
</dbReference>
<dbReference type="InterPro" id="IPR036063">
    <property type="entry name" value="Smr_dom_sf"/>
</dbReference>
<sequence length="88" mass="9727">MNNSQIKFFAAQLGAKIPTLDLHGFYPSDALDRLDIFIYQCVEQNADSARVIYGGGTGRLHDAVLNKIKDYPVITAYQEEGGSCVILF</sequence>
<evidence type="ECO:0000313" key="2">
    <source>
        <dbReference type="EMBL" id="OGH89033.1"/>
    </source>
</evidence>
<dbReference type="Pfam" id="PF01713">
    <property type="entry name" value="Smr"/>
    <property type="match status" value="1"/>
</dbReference>
<organism evidence="2 3">
    <name type="scientific">Candidatus Magasanikbacteria bacterium RIFOXYD2_FULL_36_9</name>
    <dbReference type="NCBI Taxonomy" id="1798707"/>
    <lineage>
        <taxon>Bacteria</taxon>
        <taxon>Candidatus Magasanikiibacteriota</taxon>
    </lineage>
</organism>
<evidence type="ECO:0000313" key="3">
    <source>
        <dbReference type="Proteomes" id="UP000178490"/>
    </source>
</evidence>
<protein>
    <recommendedName>
        <fullName evidence="1">Smr domain-containing protein</fullName>
    </recommendedName>
</protein>